<protein>
    <submittedName>
        <fullName evidence="5">Class I SAM-dependent methyltransferase</fullName>
        <ecNumber evidence="5">2.1.-.-</ecNumber>
    </submittedName>
</protein>
<accession>A0ABZ2QFT5</accession>
<keyword evidence="3" id="KW-0949">S-adenosyl-L-methionine</keyword>
<sequence>MPPALPQDVPPEAAYARHIADRYDDWFAAAGATDATVGFLVSLAAEAPPGPLLELGIGAGRVALPLARHGLAVHGVDSSPQLVAQLRAEPGGRDIPVTIGDFAAPPTADESGGYAIVYVANGTFGELTTQAGQLACFANAARRLRPGGLFVLDAHLPEALATVPSGTRPVDTSGLDFVLRTRTVHPAQQRYVSDYVVLDDDRLRHVRITFRYASPGELDLMAAAAGLRLRHRAGGWSGARLKDTSSYHVSVYERPV</sequence>
<dbReference type="InterPro" id="IPR029063">
    <property type="entry name" value="SAM-dependent_MTases_sf"/>
</dbReference>
<evidence type="ECO:0000259" key="4">
    <source>
        <dbReference type="Pfam" id="PF13649"/>
    </source>
</evidence>
<evidence type="ECO:0000313" key="5">
    <source>
        <dbReference type="EMBL" id="WXK75374.1"/>
    </source>
</evidence>
<dbReference type="Gene3D" id="3.40.50.150">
    <property type="entry name" value="Vaccinia Virus protein VP39"/>
    <property type="match status" value="1"/>
</dbReference>
<dbReference type="Proteomes" id="UP001626628">
    <property type="component" value="Chromosome"/>
</dbReference>
<dbReference type="RefSeq" id="WP_407285470.1">
    <property type="nucleotide sequence ID" value="NZ_CP147982.1"/>
</dbReference>
<dbReference type="CDD" id="cd02440">
    <property type="entry name" value="AdoMet_MTases"/>
    <property type="match status" value="1"/>
</dbReference>
<keyword evidence="6" id="KW-1185">Reference proteome</keyword>
<dbReference type="PANTHER" id="PTHR43464">
    <property type="entry name" value="METHYLTRANSFERASE"/>
    <property type="match status" value="1"/>
</dbReference>
<dbReference type="GO" id="GO:0032259">
    <property type="term" value="P:methylation"/>
    <property type="evidence" value="ECO:0007669"/>
    <property type="project" value="UniProtKB-KW"/>
</dbReference>
<dbReference type="PANTHER" id="PTHR43464:SF19">
    <property type="entry name" value="UBIQUINONE BIOSYNTHESIS O-METHYLTRANSFERASE, MITOCHONDRIAL"/>
    <property type="match status" value="1"/>
</dbReference>
<evidence type="ECO:0000313" key="6">
    <source>
        <dbReference type="Proteomes" id="UP001626628"/>
    </source>
</evidence>
<dbReference type="EC" id="2.1.-.-" evidence="5"/>
<name>A0ABZ2QFT5_9ACTN</name>
<keyword evidence="1 5" id="KW-0489">Methyltransferase</keyword>
<reference evidence="5 6" key="1">
    <citation type="submission" date="2024-03" db="EMBL/GenBank/DDBJ databases">
        <title>The complete genome of Streptomyces sirii sp.nov.</title>
        <authorList>
            <person name="Zakalyukina Y.V."/>
            <person name="Belik A.R."/>
            <person name="Biryukov M.V."/>
            <person name="Baturina O.A."/>
            <person name="Kabilov M.R."/>
        </authorList>
    </citation>
    <scope>NUCLEOTIDE SEQUENCE [LARGE SCALE GENOMIC DNA]</scope>
    <source>
        <strain evidence="5 6">BP-8</strain>
    </source>
</reference>
<gene>
    <name evidence="5" type="ORF">WAB15_05025</name>
</gene>
<organism evidence="5 6">
    <name type="scientific">Streptomyces sirii</name>
    <dbReference type="NCBI Taxonomy" id="3127701"/>
    <lineage>
        <taxon>Bacteria</taxon>
        <taxon>Bacillati</taxon>
        <taxon>Actinomycetota</taxon>
        <taxon>Actinomycetes</taxon>
        <taxon>Kitasatosporales</taxon>
        <taxon>Streptomycetaceae</taxon>
        <taxon>Streptomyces</taxon>
    </lineage>
</organism>
<dbReference type="Pfam" id="PF13649">
    <property type="entry name" value="Methyltransf_25"/>
    <property type="match status" value="1"/>
</dbReference>
<feature type="domain" description="Methyltransferase" evidence="4">
    <location>
        <begin position="53"/>
        <end position="148"/>
    </location>
</feature>
<keyword evidence="2 5" id="KW-0808">Transferase</keyword>
<dbReference type="SUPFAM" id="SSF53335">
    <property type="entry name" value="S-adenosyl-L-methionine-dependent methyltransferases"/>
    <property type="match status" value="1"/>
</dbReference>
<proteinExistence type="predicted"/>
<evidence type="ECO:0000256" key="1">
    <source>
        <dbReference type="ARBA" id="ARBA00022603"/>
    </source>
</evidence>
<dbReference type="GO" id="GO:0008168">
    <property type="term" value="F:methyltransferase activity"/>
    <property type="evidence" value="ECO:0007669"/>
    <property type="project" value="UniProtKB-KW"/>
</dbReference>
<dbReference type="EMBL" id="CP147982">
    <property type="protein sequence ID" value="WXK75374.1"/>
    <property type="molecule type" value="Genomic_DNA"/>
</dbReference>
<evidence type="ECO:0000256" key="3">
    <source>
        <dbReference type="ARBA" id="ARBA00022691"/>
    </source>
</evidence>
<dbReference type="InterPro" id="IPR041698">
    <property type="entry name" value="Methyltransf_25"/>
</dbReference>
<evidence type="ECO:0000256" key="2">
    <source>
        <dbReference type="ARBA" id="ARBA00022679"/>
    </source>
</evidence>